<reference evidence="2 3" key="2">
    <citation type="journal article" date="2012" name="BMC Genomics">
        <title>The genome of Pelobacter carbinolicus reveals surprising metabolic capabilities and physiological features.</title>
        <authorList>
            <person name="Aklujkar M."/>
            <person name="Haveman S.A."/>
            <person name="Didonato R.Jr."/>
            <person name="Chertkov O."/>
            <person name="Han C.S."/>
            <person name="Land M.L."/>
            <person name="Brown P."/>
            <person name="Lovley D.R."/>
        </authorList>
    </citation>
    <scope>NUCLEOTIDE SEQUENCE [LARGE SCALE GENOMIC DNA]</scope>
    <source>
        <strain evidence="3">DSM 2380 / NBRC 103641 / GraBd1</strain>
    </source>
</reference>
<keyword evidence="3" id="KW-1185">Reference proteome</keyword>
<sequence length="62" mass="7111">MHINEVRARAKALGLSGVGKMRRADIIIQIQQAENHTPCFGSAQRENCPHEDCCWREDCFRL</sequence>
<protein>
    <submittedName>
        <fullName evidence="2">SAP domain protein</fullName>
    </submittedName>
</protein>
<proteinExistence type="predicted"/>
<evidence type="ECO:0000313" key="2">
    <source>
        <dbReference type="EMBL" id="ABA87834.2"/>
    </source>
</evidence>
<dbReference type="InterPro" id="IPR011112">
    <property type="entry name" value="Rho-like_N"/>
</dbReference>
<feature type="domain" description="Rho termination factor-like N-terminal" evidence="1">
    <location>
        <begin position="1"/>
        <end position="33"/>
    </location>
</feature>
<dbReference type="AlphaFoldDB" id="Q3A717"/>
<dbReference type="HOGENOM" id="CLU_203783_0_0_7"/>
<dbReference type="Proteomes" id="UP000002534">
    <property type="component" value="Chromosome"/>
</dbReference>
<dbReference type="OrthoDB" id="1687780at2"/>
<dbReference type="EMBL" id="CP000142">
    <property type="protein sequence ID" value="ABA87834.2"/>
    <property type="molecule type" value="Genomic_DNA"/>
</dbReference>
<evidence type="ECO:0000313" key="3">
    <source>
        <dbReference type="Proteomes" id="UP000002534"/>
    </source>
</evidence>
<name>Q3A717_SYNC1</name>
<evidence type="ECO:0000259" key="1">
    <source>
        <dbReference type="Pfam" id="PF07498"/>
    </source>
</evidence>
<dbReference type="Pfam" id="PF07498">
    <property type="entry name" value="Rho_N"/>
    <property type="match status" value="1"/>
</dbReference>
<dbReference type="RefSeq" id="WP_011340276.1">
    <property type="nucleotide sequence ID" value="NC_007498.2"/>
</dbReference>
<gene>
    <name evidence="2" type="ordered locus">Pcar_0574</name>
</gene>
<dbReference type="GO" id="GO:0006353">
    <property type="term" value="P:DNA-templated transcription termination"/>
    <property type="evidence" value="ECO:0007669"/>
    <property type="project" value="InterPro"/>
</dbReference>
<dbReference type="KEGG" id="pca:Pcar_0574"/>
<organism evidence="2 3">
    <name type="scientific">Syntrophotalea carbinolica (strain DSM 2380 / NBRC 103641 / GraBd1)</name>
    <name type="common">Pelobacter carbinolicus</name>
    <dbReference type="NCBI Taxonomy" id="338963"/>
    <lineage>
        <taxon>Bacteria</taxon>
        <taxon>Pseudomonadati</taxon>
        <taxon>Thermodesulfobacteriota</taxon>
        <taxon>Desulfuromonadia</taxon>
        <taxon>Desulfuromonadales</taxon>
        <taxon>Syntrophotaleaceae</taxon>
        <taxon>Syntrophotalea</taxon>
    </lineage>
</organism>
<reference evidence="3" key="1">
    <citation type="submission" date="2005-10" db="EMBL/GenBank/DDBJ databases">
        <title>Complete sequence of Pelobacter carbinolicus DSM 2380.</title>
        <authorList>
            <person name="Copeland A."/>
            <person name="Lucas S."/>
            <person name="Lapidus A."/>
            <person name="Barry K."/>
            <person name="Detter J.C."/>
            <person name="Glavina T."/>
            <person name="Hammon N."/>
            <person name="Israni S."/>
            <person name="Pitluck S."/>
            <person name="Chertkov O."/>
            <person name="Schmutz J."/>
            <person name="Larimer F."/>
            <person name="Land M."/>
            <person name="Kyrpides N."/>
            <person name="Ivanova N."/>
            <person name="Richardson P."/>
        </authorList>
    </citation>
    <scope>NUCLEOTIDE SEQUENCE [LARGE SCALE GENOMIC DNA]</scope>
    <source>
        <strain evidence="3">DSM 2380 / NBRC 103641 / GraBd1</strain>
    </source>
</reference>
<accession>Q3A717</accession>